<dbReference type="PROSITE" id="PS50076">
    <property type="entry name" value="DNAJ_2"/>
    <property type="match status" value="1"/>
</dbReference>
<dbReference type="GO" id="GO:0051082">
    <property type="term" value="F:unfolded protein binding"/>
    <property type="evidence" value="ECO:0007669"/>
    <property type="project" value="InterPro"/>
</dbReference>
<evidence type="ECO:0000259" key="3">
    <source>
        <dbReference type="PROSITE" id="PS50076"/>
    </source>
</evidence>
<dbReference type="PRINTS" id="PR00625">
    <property type="entry name" value="JDOMAIN"/>
</dbReference>
<comment type="caution">
    <text evidence="4">The sequence shown here is derived from an EMBL/GenBank/DDBJ whole genome shotgun (WGS) entry which is preliminary data.</text>
</comment>
<feature type="compositionally biased region" description="Low complexity" evidence="2">
    <location>
        <begin position="525"/>
        <end position="553"/>
    </location>
</feature>
<dbReference type="InterPro" id="IPR036869">
    <property type="entry name" value="J_dom_sf"/>
</dbReference>
<dbReference type="InterPro" id="IPR001623">
    <property type="entry name" value="DnaJ_domain"/>
</dbReference>
<feature type="compositionally biased region" description="Basic and acidic residues" evidence="2">
    <location>
        <begin position="102"/>
        <end position="112"/>
    </location>
</feature>
<dbReference type="GO" id="GO:0005829">
    <property type="term" value="C:cytosol"/>
    <property type="evidence" value="ECO:0007669"/>
    <property type="project" value="TreeGrafter"/>
</dbReference>
<name>A0A9D4YW67_CHLVU</name>
<evidence type="ECO:0000313" key="5">
    <source>
        <dbReference type="Proteomes" id="UP001055712"/>
    </source>
</evidence>
<dbReference type="SUPFAM" id="SSF49493">
    <property type="entry name" value="HSP40/DnaJ peptide-binding domain"/>
    <property type="match status" value="1"/>
</dbReference>
<proteinExistence type="predicted"/>
<dbReference type="PANTHER" id="PTHR24078">
    <property type="entry name" value="DNAJ HOMOLOG SUBFAMILY C MEMBER"/>
    <property type="match status" value="1"/>
</dbReference>
<dbReference type="InterPro" id="IPR051339">
    <property type="entry name" value="DnaJ_subfamily_B"/>
</dbReference>
<dbReference type="AlphaFoldDB" id="A0A9D4YW67"/>
<accession>A0A9D4YW67</accession>
<dbReference type="Pfam" id="PF00226">
    <property type="entry name" value="DnaJ"/>
    <property type="match status" value="1"/>
</dbReference>
<feature type="compositionally biased region" description="Basic and acidic residues" evidence="2">
    <location>
        <begin position="56"/>
        <end position="78"/>
    </location>
</feature>
<sequence>MSYEAGAVELRDQGAGGAIAERNEEINRRRLAGGGASNGPLRVTDPAALARLMAEMKAKAEQQRAAEGAREAERKQREGAAYLSPEQRAEAARAARQAASEGRAEGEEAQVLEKRFDPSRNYYELLGLPRGASSAEIRKAYKKLALLYHPDKHKASDAEQQAAIQDKFKQVVQAFDVLSNEEQRRVYDKIRDYQDANPGRGLPVLSPEEAALMRSGIAELSRLRRMGAKATKHPPLEKEVYVSLAKLNAGCTKTVAVERRRVRPDGISFLSTKNVHVIIRRGSPEGDRLVFEGDGEESVDTLPGDLVLVLRAKPHPPFRRSGLKDLEMFGGSLGRGEVLFAVNVTTLRGARRLICGSAFRAAAASGGAGGEWQTELAGQGLFDTAEPWEQPPGCLRVQLRYPACLLEEASIATRLVPQPVHLLGSSSDAVCASLAAGFMAGLLCHRLEAREMAVEEQGQAGGRGSVASRIYDSSSSRGTSAFSGVPSSQTSADTRSSTAAGSVDRDAGRPRAVCLAVTPKGVPGTSGSLSEGLGSSRDGSVDSSNGSSNGSGSLSAGATAMLRTLHCRVPGLQASVALSGSMLDEDWLALCQADILILDWWQPDAAGAVGCAAWDERSVAEVQMQLRESGLLELLWQRFWAGCLLAGLGQGCSLLGLQAGGSSAGSSSGISCSVPPVILPWYHIRPGGRAAGWAALQRALHTSATAEHACAPGLAGVGVMAGGCWQVHPANGRSEMLVAPSRDTLVSSAAWTSAAENSPAALGLQEAEDAEWGFFCELRT</sequence>
<dbReference type="InterPro" id="IPR018253">
    <property type="entry name" value="DnaJ_domain_CS"/>
</dbReference>
<organism evidence="4 5">
    <name type="scientific">Chlorella vulgaris</name>
    <name type="common">Green alga</name>
    <dbReference type="NCBI Taxonomy" id="3077"/>
    <lineage>
        <taxon>Eukaryota</taxon>
        <taxon>Viridiplantae</taxon>
        <taxon>Chlorophyta</taxon>
        <taxon>core chlorophytes</taxon>
        <taxon>Trebouxiophyceae</taxon>
        <taxon>Chlorellales</taxon>
        <taxon>Chlorellaceae</taxon>
        <taxon>Chlorella clade</taxon>
        <taxon>Chlorella</taxon>
    </lineage>
</organism>
<dbReference type="InterPro" id="IPR008971">
    <property type="entry name" value="HSP40/DnaJ_pept-bd"/>
</dbReference>
<gene>
    <name evidence="4" type="ORF">D9Q98_005665</name>
</gene>
<dbReference type="CDD" id="cd06257">
    <property type="entry name" value="DnaJ"/>
    <property type="match status" value="1"/>
</dbReference>
<feature type="compositionally biased region" description="Polar residues" evidence="2">
    <location>
        <begin position="485"/>
        <end position="500"/>
    </location>
</feature>
<protein>
    <recommendedName>
        <fullName evidence="3">J domain-containing protein</fullName>
    </recommendedName>
</protein>
<dbReference type="OrthoDB" id="445556at2759"/>
<reference evidence="4" key="2">
    <citation type="submission" date="2020-11" db="EMBL/GenBank/DDBJ databases">
        <authorList>
            <person name="Cecchin M."/>
            <person name="Marcolungo L."/>
            <person name="Rossato M."/>
            <person name="Girolomoni L."/>
            <person name="Cosentino E."/>
            <person name="Cuine S."/>
            <person name="Li-Beisson Y."/>
            <person name="Delledonne M."/>
            <person name="Ballottari M."/>
        </authorList>
    </citation>
    <scope>NUCLEOTIDE SEQUENCE</scope>
    <source>
        <strain evidence="4">211/11P</strain>
        <tissue evidence="4">Whole cell</tissue>
    </source>
</reference>
<dbReference type="GO" id="GO:0006457">
    <property type="term" value="P:protein folding"/>
    <property type="evidence" value="ECO:0007669"/>
    <property type="project" value="InterPro"/>
</dbReference>
<dbReference type="SMART" id="SM00271">
    <property type="entry name" value="DnaJ"/>
    <property type="match status" value="1"/>
</dbReference>
<keyword evidence="1" id="KW-0143">Chaperone</keyword>
<feature type="region of interest" description="Disordered" evidence="2">
    <location>
        <begin position="56"/>
        <end position="112"/>
    </location>
</feature>
<dbReference type="PROSITE" id="PS00636">
    <property type="entry name" value="DNAJ_1"/>
    <property type="match status" value="1"/>
</dbReference>
<feature type="compositionally biased region" description="Low complexity" evidence="2">
    <location>
        <begin position="473"/>
        <end position="483"/>
    </location>
</feature>
<dbReference type="Gene3D" id="2.60.260.20">
    <property type="entry name" value="Urease metallochaperone UreE, N-terminal domain"/>
    <property type="match status" value="1"/>
</dbReference>
<dbReference type="GO" id="GO:0051087">
    <property type="term" value="F:protein-folding chaperone binding"/>
    <property type="evidence" value="ECO:0007669"/>
    <property type="project" value="TreeGrafter"/>
</dbReference>
<dbReference type="Proteomes" id="UP001055712">
    <property type="component" value="Unassembled WGS sequence"/>
</dbReference>
<feature type="domain" description="J" evidence="3">
    <location>
        <begin position="121"/>
        <end position="191"/>
    </location>
</feature>
<evidence type="ECO:0000256" key="1">
    <source>
        <dbReference type="ARBA" id="ARBA00023186"/>
    </source>
</evidence>
<dbReference type="PANTHER" id="PTHR24078:SF519">
    <property type="entry name" value="DNAJ HOMOLOG SUBFAMILY B MEMBER 13"/>
    <property type="match status" value="1"/>
</dbReference>
<dbReference type="EMBL" id="SIDB01000008">
    <property type="protein sequence ID" value="KAI3429578.1"/>
    <property type="molecule type" value="Genomic_DNA"/>
</dbReference>
<feature type="region of interest" description="Disordered" evidence="2">
    <location>
        <begin position="1"/>
        <end position="23"/>
    </location>
</feature>
<feature type="region of interest" description="Disordered" evidence="2">
    <location>
        <begin position="455"/>
        <end position="553"/>
    </location>
</feature>
<dbReference type="InterPro" id="IPR002939">
    <property type="entry name" value="DnaJ_C"/>
</dbReference>
<dbReference type="SUPFAM" id="SSF46565">
    <property type="entry name" value="Chaperone J-domain"/>
    <property type="match status" value="1"/>
</dbReference>
<evidence type="ECO:0000313" key="4">
    <source>
        <dbReference type="EMBL" id="KAI3429578.1"/>
    </source>
</evidence>
<dbReference type="Gene3D" id="1.10.287.110">
    <property type="entry name" value="DnaJ domain"/>
    <property type="match status" value="1"/>
</dbReference>
<reference evidence="4" key="1">
    <citation type="journal article" date="2019" name="Plant J.">
        <title>Chlorella vulgaris genome assembly and annotation reveals the molecular basis for metabolic acclimation to high light conditions.</title>
        <authorList>
            <person name="Cecchin M."/>
            <person name="Marcolungo L."/>
            <person name="Rossato M."/>
            <person name="Girolomoni L."/>
            <person name="Cosentino E."/>
            <person name="Cuine S."/>
            <person name="Li-Beisson Y."/>
            <person name="Delledonne M."/>
            <person name="Ballottari M."/>
        </authorList>
    </citation>
    <scope>NUCLEOTIDE SEQUENCE</scope>
    <source>
        <strain evidence="4">211/11P</strain>
    </source>
</reference>
<keyword evidence="5" id="KW-1185">Reference proteome</keyword>
<evidence type="ECO:0000256" key="2">
    <source>
        <dbReference type="SAM" id="MobiDB-lite"/>
    </source>
</evidence>
<dbReference type="Pfam" id="PF01556">
    <property type="entry name" value="DnaJ_C"/>
    <property type="match status" value="1"/>
</dbReference>